<organism evidence="2 3">
    <name type="scientific">Penicillium angulare</name>
    <dbReference type="NCBI Taxonomy" id="116970"/>
    <lineage>
        <taxon>Eukaryota</taxon>
        <taxon>Fungi</taxon>
        <taxon>Dikarya</taxon>
        <taxon>Ascomycota</taxon>
        <taxon>Pezizomycotina</taxon>
        <taxon>Eurotiomycetes</taxon>
        <taxon>Eurotiomycetidae</taxon>
        <taxon>Eurotiales</taxon>
        <taxon>Aspergillaceae</taxon>
        <taxon>Penicillium</taxon>
    </lineage>
</organism>
<dbReference type="InterPro" id="IPR015242">
    <property type="entry name" value="Ydc2_cat"/>
</dbReference>
<reference evidence="2" key="1">
    <citation type="submission" date="2022-11" db="EMBL/GenBank/DDBJ databases">
        <authorList>
            <person name="Petersen C."/>
        </authorList>
    </citation>
    <scope>NUCLEOTIDE SEQUENCE</scope>
    <source>
        <strain evidence="2">IBT 30069</strain>
    </source>
</reference>
<comment type="caution">
    <text evidence="2">The sequence shown here is derived from an EMBL/GenBank/DDBJ whole genome shotgun (WGS) entry which is preliminary data.</text>
</comment>
<dbReference type="EMBL" id="JAPQKH010000002">
    <property type="protein sequence ID" value="KAJ5113364.1"/>
    <property type="molecule type" value="Genomic_DNA"/>
</dbReference>
<dbReference type="InterPro" id="IPR003034">
    <property type="entry name" value="SAP_dom"/>
</dbReference>
<dbReference type="GO" id="GO:0070336">
    <property type="term" value="F:flap-structured DNA binding"/>
    <property type="evidence" value="ECO:0007669"/>
    <property type="project" value="TreeGrafter"/>
</dbReference>
<evidence type="ECO:0000313" key="3">
    <source>
        <dbReference type="Proteomes" id="UP001149165"/>
    </source>
</evidence>
<dbReference type="SUPFAM" id="SSF53098">
    <property type="entry name" value="Ribonuclease H-like"/>
    <property type="match status" value="1"/>
</dbReference>
<dbReference type="Pfam" id="PF09159">
    <property type="entry name" value="Ydc2-catalyt"/>
    <property type="match status" value="1"/>
</dbReference>
<dbReference type="GO" id="GO:0000403">
    <property type="term" value="F:Y-form DNA binding"/>
    <property type="evidence" value="ECO:0007669"/>
    <property type="project" value="TreeGrafter"/>
</dbReference>
<accession>A0A9W9G727</accession>
<dbReference type="AlphaFoldDB" id="A0A9W9G727"/>
<reference evidence="2" key="2">
    <citation type="journal article" date="2023" name="IMA Fungus">
        <title>Comparative genomic study of the Penicillium genus elucidates a diverse pangenome and 15 lateral gene transfer events.</title>
        <authorList>
            <person name="Petersen C."/>
            <person name="Sorensen T."/>
            <person name="Nielsen M.R."/>
            <person name="Sondergaard T.E."/>
            <person name="Sorensen J.L."/>
            <person name="Fitzpatrick D.A."/>
            <person name="Frisvad J.C."/>
            <person name="Nielsen K.L."/>
        </authorList>
    </citation>
    <scope>NUCLEOTIDE SEQUENCE</scope>
    <source>
        <strain evidence="2">IBT 30069</strain>
    </source>
</reference>
<dbReference type="GO" id="GO:0005739">
    <property type="term" value="C:mitochondrion"/>
    <property type="evidence" value="ECO:0007669"/>
    <property type="project" value="TreeGrafter"/>
</dbReference>
<feature type="domain" description="SAP" evidence="1">
    <location>
        <begin position="41"/>
        <end position="75"/>
    </location>
</feature>
<evidence type="ECO:0000313" key="2">
    <source>
        <dbReference type="EMBL" id="KAJ5113364.1"/>
    </source>
</evidence>
<gene>
    <name evidence="2" type="ORF">N7456_001898</name>
</gene>
<proteinExistence type="predicted"/>
<dbReference type="InterPro" id="IPR036397">
    <property type="entry name" value="RNaseH_sf"/>
</dbReference>
<name>A0A9W9G727_9EURO</name>
<dbReference type="InterPro" id="IPR012337">
    <property type="entry name" value="RNaseH-like_sf"/>
</dbReference>
<dbReference type="GO" id="GO:0004520">
    <property type="term" value="F:DNA endonuclease activity"/>
    <property type="evidence" value="ECO:0007669"/>
    <property type="project" value="TreeGrafter"/>
</dbReference>
<dbReference type="Gene3D" id="3.30.420.10">
    <property type="entry name" value="Ribonuclease H-like superfamily/Ribonuclease H"/>
    <property type="match status" value="1"/>
</dbReference>
<sequence>MHLSRPLRKSIPGAIYKTLISPRYKSTSSTPASGFTSQTWLSTRTAADLQQLARATGIQSSGTKGVLTQRISSSFLNQSQHHQNINPQEPWRILSIDMGIQNLAFAHLVVPCPFSKDIHTGSTYTTTPPTLTAWRRVAVSEFTKESDFSSKNGSEIQQIPSESTTPLEFTPSLYAETAYKLITTLLSTYSPTHIIIERQRFRSGGGSAVQEWTIRVGVFEGMLYAILRALKAERGYGPFVEGVEPKRVVGYLGEREREGREAKTAREVKKMKIDVVGRWLDGYADADAVENRVQRVLVGEELVRDMVDGYLRRWKGVRTKGGAGSGSGSGAKVGKLDDLADCLLQGVTWLEWQVMLERLVREGMKALDALETDRV</sequence>
<dbReference type="OrthoDB" id="5552842at2759"/>
<dbReference type="PANTHER" id="PTHR28072:SF1">
    <property type="entry name" value="CRUCIFORM CUTTING ENDONUCLEASE 1, MITOCHONDRIAL-RELATED"/>
    <property type="match status" value="1"/>
</dbReference>
<evidence type="ECO:0000259" key="1">
    <source>
        <dbReference type="PROSITE" id="PS50800"/>
    </source>
</evidence>
<dbReference type="GO" id="GO:0000402">
    <property type="term" value="F:crossed form four-way junction DNA binding"/>
    <property type="evidence" value="ECO:0007669"/>
    <property type="project" value="TreeGrafter"/>
</dbReference>
<keyword evidence="3" id="KW-1185">Reference proteome</keyword>
<dbReference type="Proteomes" id="UP001149165">
    <property type="component" value="Unassembled WGS sequence"/>
</dbReference>
<dbReference type="InterPro" id="IPR039197">
    <property type="entry name" value="Mrs1/Cce1"/>
</dbReference>
<protein>
    <recommendedName>
        <fullName evidence="1">SAP domain-containing protein</fullName>
    </recommendedName>
</protein>
<dbReference type="CDD" id="cd16963">
    <property type="entry name" value="CCE1"/>
    <property type="match status" value="1"/>
</dbReference>
<dbReference type="PROSITE" id="PS50800">
    <property type="entry name" value="SAP"/>
    <property type="match status" value="1"/>
</dbReference>
<dbReference type="PANTHER" id="PTHR28072">
    <property type="entry name" value="CRUCIFORM CUTTING ENDONUCLEASE 1, MITOCHONDRIAL-RELATED"/>
    <property type="match status" value="1"/>
</dbReference>